<dbReference type="InterPro" id="IPR014284">
    <property type="entry name" value="RNA_pol_sigma-70_dom"/>
</dbReference>
<feature type="domain" description="RNA polymerase sigma factor 70 region 4 type 2" evidence="7">
    <location>
        <begin position="126"/>
        <end position="170"/>
    </location>
</feature>
<comment type="similarity">
    <text evidence="1">Belongs to the sigma-70 factor family. ECF subfamily.</text>
</comment>
<dbReference type="PANTHER" id="PTHR43133">
    <property type="entry name" value="RNA POLYMERASE ECF-TYPE SIGMA FACTO"/>
    <property type="match status" value="1"/>
</dbReference>
<dbReference type="PATRIC" id="fig|1224748.3.peg.803"/>
<evidence type="ECO:0000259" key="6">
    <source>
        <dbReference type="Pfam" id="PF04542"/>
    </source>
</evidence>
<organism evidence="8 9">
    <name type="scientific">Solibacillus isronensis B3W22</name>
    <dbReference type="NCBI Taxonomy" id="1224748"/>
    <lineage>
        <taxon>Bacteria</taxon>
        <taxon>Bacillati</taxon>
        <taxon>Bacillota</taxon>
        <taxon>Bacilli</taxon>
        <taxon>Bacillales</taxon>
        <taxon>Caryophanaceae</taxon>
        <taxon>Solibacillus</taxon>
    </lineage>
</organism>
<dbReference type="NCBIfam" id="TIGR02937">
    <property type="entry name" value="sigma70-ECF"/>
    <property type="match status" value="1"/>
</dbReference>
<comment type="caution">
    <text evidence="8">The sequence shown here is derived from an EMBL/GenBank/DDBJ whole genome shotgun (WGS) entry which is preliminary data.</text>
</comment>
<evidence type="ECO:0000256" key="5">
    <source>
        <dbReference type="ARBA" id="ARBA00023163"/>
    </source>
</evidence>
<dbReference type="PANTHER" id="PTHR43133:SF8">
    <property type="entry name" value="RNA POLYMERASE SIGMA FACTOR HI_1459-RELATED"/>
    <property type="match status" value="1"/>
</dbReference>
<keyword evidence="2" id="KW-0805">Transcription regulation</keyword>
<dbReference type="InterPro" id="IPR013325">
    <property type="entry name" value="RNA_pol_sigma_r2"/>
</dbReference>
<keyword evidence="4" id="KW-0238">DNA-binding</keyword>
<evidence type="ECO:0000256" key="3">
    <source>
        <dbReference type="ARBA" id="ARBA00023082"/>
    </source>
</evidence>
<dbReference type="Proteomes" id="UP000004738">
    <property type="component" value="Unassembled WGS sequence"/>
</dbReference>
<sequence length="189" mass="22706">MQKFIERKLHIFVFRSSIQVREVMDLDFDELYEQEFRKTYQYIRYMVSHAQVAEDLTQDTFVRIYKTDLTKVTNGQTYTRQVARNLVYDYYRKKTLIKWLPFTNAPEQQDFGYVPHEWLIQEEVRKQLYEALQKLKPIQREVIIYRKIEELSIQETCDIMGLTSMKVANTQRSAMQALQKILGGVIDEV</sequence>
<dbReference type="Gene3D" id="1.10.10.10">
    <property type="entry name" value="Winged helix-like DNA-binding domain superfamily/Winged helix DNA-binding domain"/>
    <property type="match status" value="1"/>
</dbReference>
<keyword evidence="9" id="KW-1185">Reference proteome</keyword>
<reference evidence="8 9" key="1">
    <citation type="journal article" date="2012" name="J. Bacteriol.">
        <title>Draft Genome Sequence of Bacillus isronensis Strain B3W22, Isolated from the Upper Atmosphere.</title>
        <authorList>
            <person name="Shivaji S."/>
            <person name="Ara S."/>
            <person name="Singh S.K."/>
            <person name="Bandi S."/>
            <person name="Singh A."/>
            <person name="Pinnaka A.K."/>
        </authorList>
    </citation>
    <scope>NUCLEOTIDE SEQUENCE [LARGE SCALE GENOMIC DNA]</scope>
    <source>
        <strain evidence="8 9">B3W22</strain>
    </source>
</reference>
<dbReference type="InterPro" id="IPR007627">
    <property type="entry name" value="RNA_pol_sigma70_r2"/>
</dbReference>
<feature type="domain" description="RNA polymerase sigma-70 region 2" evidence="6">
    <location>
        <begin position="31"/>
        <end position="95"/>
    </location>
</feature>
<dbReference type="InterPro" id="IPR013249">
    <property type="entry name" value="RNA_pol_sigma70_r4_t2"/>
</dbReference>
<dbReference type="SUPFAM" id="SSF88946">
    <property type="entry name" value="Sigma2 domain of RNA polymerase sigma factors"/>
    <property type="match status" value="1"/>
</dbReference>
<proteinExistence type="inferred from homology"/>
<evidence type="ECO:0000256" key="2">
    <source>
        <dbReference type="ARBA" id="ARBA00023015"/>
    </source>
</evidence>
<dbReference type="CDD" id="cd06171">
    <property type="entry name" value="Sigma70_r4"/>
    <property type="match status" value="1"/>
</dbReference>
<dbReference type="InterPro" id="IPR013324">
    <property type="entry name" value="RNA_pol_sigma_r3/r4-like"/>
</dbReference>
<dbReference type="InterPro" id="IPR036388">
    <property type="entry name" value="WH-like_DNA-bd_sf"/>
</dbReference>
<dbReference type="Pfam" id="PF08281">
    <property type="entry name" value="Sigma70_r4_2"/>
    <property type="match status" value="1"/>
</dbReference>
<evidence type="ECO:0000313" key="9">
    <source>
        <dbReference type="Proteomes" id="UP000004738"/>
    </source>
</evidence>
<name>K1KVL7_9BACL</name>
<gene>
    <name evidence="8" type="primary">sigX_2</name>
    <name evidence="8" type="ORF">B857_00806</name>
</gene>
<dbReference type="EMBL" id="AMCK01000002">
    <property type="protein sequence ID" value="EKB46596.1"/>
    <property type="molecule type" value="Genomic_DNA"/>
</dbReference>
<evidence type="ECO:0000259" key="7">
    <source>
        <dbReference type="Pfam" id="PF08281"/>
    </source>
</evidence>
<evidence type="ECO:0000313" key="8">
    <source>
        <dbReference type="EMBL" id="EKB46596.1"/>
    </source>
</evidence>
<accession>K1KVL7</accession>
<dbReference type="InterPro" id="IPR039425">
    <property type="entry name" value="RNA_pol_sigma-70-like"/>
</dbReference>
<evidence type="ECO:0000256" key="1">
    <source>
        <dbReference type="ARBA" id="ARBA00010641"/>
    </source>
</evidence>
<dbReference type="GO" id="GO:0003677">
    <property type="term" value="F:DNA binding"/>
    <property type="evidence" value="ECO:0007669"/>
    <property type="project" value="UniProtKB-KW"/>
</dbReference>
<keyword evidence="3" id="KW-0731">Sigma factor</keyword>
<protein>
    <submittedName>
        <fullName evidence="8">RNA polymerase sigma factor sigX</fullName>
    </submittedName>
</protein>
<dbReference type="GO" id="GO:0006352">
    <property type="term" value="P:DNA-templated transcription initiation"/>
    <property type="evidence" value="ECO:0007669"/>
    <property type="project" value="InterPro"/>
</dbReference>
<evidence type="ECO:0000256" key="4">
    <source>
        <dbReference type="ARBA" id="ARBA00023125"/>
    </source>
</evidence>
<dbReference type="Gene3D" id="1.10.1740.10">
    <property type="match status" value="1"/>
</dbReference>
<dbReference type="RefSeq" id="WP_008404172.1">
    <property type="nucleotide sequence ID" value="NZ_AMCK01000002.1"/>
</dbReference>
<dbReference type="GO" id="GO:0016987">
    <property type="term" value="F:sigma factor activity"/>
    <property type="evidence" value="ECO:0007669"/>
    <property type="project" value="UniProtKB-KW"/>
</dbReference>
<dbReference type="Pfam" id="PF04542">
    <property type="entry name" value="Sigma70_r2"/>
    <property type="match status" value="1"/>
</dbReference>
<keyword evidence="5" id="KW-0804">Transcription</keyword>
<dbReference type="AlphaFoldDB" id="K1KVL7"/>
<dbReference type="SUPFAM" id="SSF88659">
    <property type="entry name" value="Sigma3 and sigma4 domains of RNA polymerase sigma factors"/>
    <property type="match status" value="1"/>
</dbReference>